<protein>
    <submittedName>
        <fullName evidence="1">Uncharacterized protein</fullName>
    </submittedName>
</protein>
<keyword evidence="2" id="KW-1185">Reference proteome</keyword>
<evidence type="ECO:0000313" key="2">
    <source>
        <dbReference type="Proteomes" id="UP000294933"/>
    </source>
</evidence>
<dbReference type="VEuPathDB" id="FungiDB:BD410DRAFT_508757"/>
<proteinExistence type="predicted"/>
<accession>A0A4Y7PU36</accession>
<dbReference type="AlphaFoldDB" id="A0A4Y7PU36"/>
<dbReference type="EMBL" id="ML170212">
    <property type="protein sequence ID" value="TDL18079.1"/>
    <property type="molecule type" value="Genomic_DNA"/>
</dbReference>
<reference evidence="1 2" key="1">
    <citation type="submission" date="2018-06" db="EMBL/GenBank/DDBJ databases">
        <title>A transcriptomic atlas of mushroom development highlights an independent origin of complex multicellularity.</title>
        <authorList>
            <consortium name="DOE Joint Genome Institute"/>
            <person name="Krizsan K."/>
            <person name="Almasi E."/>
            <person name="Merenyi Z."/>
            <person name="Sahu N."/>
            <person name="Viragh M."/>
            <person name="Koszo T."/>
            <person name="Mondo S."/>
            <person name="Kiss B."/>
            <person name="Balint B."/>
            <person name="Kues U."/>
            <person name="Barry K."/>
            <person name="Hegedus J.C."/>
            <person name="Henrissat B."/>
            <person name="Johnson J."/>
            <person name="Lipzen A."/>
            <person name="Ohm R."/>
            <person name="Nagy I."/>
            <person name="Pangilinan J."/>
            <person name="Yan J."/>
            <person name="Xiong Y."/>
            <person name="Grigoriev I.V."/>
            <person name="Hibbett D.S."/>
            <person name="Nagy L.G."/>
        </authorList>
    </citation>
    <scope>NUCLEOTIDE SEQUENCE [LARGE SCALE GENOMIC DNA]</scope>
    <source>
        <strain evidence="1 2">SZMC22713</strain>
    </source>
</reference>
<evidence type="ECO:0000313" key="1">
    <source>
        <dbReference type="EMBL" id="TDL18079.1"/>
    </source>
</evidence>
<dbReference type="Proteomes" id="UP000294933">
    <property type="component" value="Unassembled WGS sequence"/>
</dbReference>
<name>A0A4Y7PU36_9AGAM</name>
<gene>
    <name evidence="1" type="ORF">BD410DRAFT_508757</name>
</gene>
<organism evidence="1 2">
    <name type="scientific">Rickenella mellea</name>
    <dbReference type="NCBI Taxonomy" id="50990"/>
    <lineage>
        <taxon>Eukaryota</taxon>
        <taxon>Fungi</taxon>
        <taxon>Dikarya</taxon>
        <taxon>Basidiomycota</taxon>
        <taxon>Agaricomycotina</taxon>
        <taxon>Agaricomycetes</taxon>
        <taxon>Hymenochaetales</taxon>
        <taxon>Rickenellaceae</taxon>
        <taxon>Rickenella</taxon>
    </lineage>
</organism>
<sequence length="86" mass="10528">MSYAGPVVGFLFIVCQHGWVYQWRTFKQNPGLYTYRTHPPWYTTILYHYDHSRHTSHPFFFSPRRWPLIKDRRPSANPHLDFFQNL</sequence>